<evidence type="ECO:0000313" key="3">
    <source>
        <dbReference type="Proteomes" id="UP000584642"/>
    </source>
</evidence>
<evidence type="ECO:0000256" key="1">
    <source>
        <dbReference type="SAM" id="MobiDB-lite"/>
    </source>
</evidence>
<dbReference type="InterPro" id="IPR013321">
    <property type="entry name" value="Arc_rbn_hlx_hlx"/>
</dbReference>
<dbReference type="SUPFAM" id="SSF47598">
    <property type="entry name" value="Ribbon-helix-helix"/>
    <property type="match status" value="1"/>
</dbReference>
<gene>
    <name evidence="2" type="ORF">HND93_36055</name>
</gene>
<dbReference type="EMBL" id="JABFDB010000058">
    <property type="protein sequence ID" value="NYZ25144.1"/>
    <property type="molecule type" value="Genomic_DNA"/>
</dbReference>
<comment type="caution">
    <text evidence="2">The sequence shown here is derived from an EMBL/GenBank/DDBJ whole genome shotgun (WGS) entry which is preliminary data.</text>
</comment>
<accession>A0ABX2TN34</accession>
<feature type="compositionally biased region" description="Low complexity" evidence="1">
    <location>
        <begin position="28"/>
        <end position="43"/>
    </location>
</feature>
<evidence type="ECO:0008006" key="4">
    <source>
        <dbReference type="Google" id="ProtNLM"/>
    </source>
</evidence>
<feature type="region of interest" description="Disordered" evidence="1">
    <location>
        <begin position="1"/>
        <end position="56"/>
    </location>
</feature>
<name>A0ABX2TN34_9PROT</name>
<dbReference type="InterPro" id="IPR010985">
    <property type="entry name" value="Ribbon_hlx_hlx"/>
</dbReference>
<organism evidence="2 3">
    <name type="scientific">Azospirillum oleiclasticum</name>
    <dbReference type="NCBI Taxonomy" id="2735135"/>
    <lineage>
        <taxon>Bacteria</taxon>
        <taxon>Pseudomonadati</taxon>
        <taxon>Pseudomonadota</taxon>
        <taxon>Alphaproteobacteria</taxon>
        <taxon>Rhodospirillales</taxon>
        <taxon>Azospirillaceae</taxon>
        <taxon>Azospirillum</taxon>
    </lineage>
</organism>
<sequence length="93" mass="9896">MAKQPPAAPLSAGLMARKGTASATAGVPPRAEADAPAAPAPAKATEKSDRTEPLNFRVSPEFRRRFRVYAAANDMSLSELLEKAFDALEKREG</sequence>
<proteinExistence type="predicted"/>
<dbReference type="Gene3D" id="1.10.1220.10">
    <property type="entry name" value="Met repressor-like"/>
    <property type="match status" value="1"/>
</dbReference>
<protein>
    <recommendedName>
        <fullName evidence="4">Stability/partitioning determinant</fullName>
    </recommendedName>
</protein>
<keyword evidence="3" id="KW-1185">Reference proteome</keyword>
<dbReference type="RefSeq" id="WP_180286917.1">
    <property type="nucleotide sequence ID" value="NZ_JABFDB010000058.1"/>
</dbReference>
<reference evidence="2 3" key="1">
    <citation type="submission" date="2020-05" db="EMBL/GenBank/DDBJ databases">
        <title>Azospirillum oleiclasticum sp. nov, a nitrogen-fixing and heavy crude oil-emulsifying bacterium isolated from the crude oil of Yumen Oilfield.</title>
        <authorList>
            <person name="Wu D."/>
            <person name="Cai M."/>
            <person name="Zhang X."/>
        </authorList>
    </citation>
    <scope>NUCLEOTIDE SEQUENCE [LARGE SCALE GENOMIC DNA]</scope>
    <source>
        <strain evidence="2 3">ROY-1-1-2</strain>
    </source>
</reference>
<dbReference type="Pfam" id="PF23807">
    <property type="entry name" value="RHH_10"/>
    <property type="match status" value="1"/>
</dbReference>
<dbReference type="Proteomes" id="UP000584642">
    <property type="component" value="Unassembled WGS sequence"/>
</dbReference>
<dbReference type="InterPro" id="IPR056972">
    <property type="entry name" value="RHH_dom-containing"/>
</dbReference>
<evidence type="ECO:0000313" key="2">
    <source>
        <dbReference type="EMBL" id="NYZ25144.1"/>
    </source>
</evidence>